<dbReference type="Proteomes" id="UP001330749">
    <property type="component" value="Unassembled WGS sequence"/>
</dbReference>
<keyword evidence="1" id="KW-0472">Membrane</keyword>
<dbReference type="EMBL" id="JARMQG010000070">
    <property type="protein sequence ID" value="MED3562060.1"/>
    <property type="molecule type" value="Genomic_DNA"/>
</dbReference>
<name>A0ABU6N7G4_9BACI</name>
<evidence type="ECO:0000313" key="2">
    <source>
        <dbReference type="EMBL" id="MED3562060.1"/>
    </source>
</evidence>
<feature type="transmembrane region" description="Helical" evidence="1">
    <location>
        <begin position="6"/>
        <end position="29"/>
    </location>
</feature>
<proteinExistence type="predicted"/>
<keyword evidence="1" id="KW-1133">Transmembrane helix</keyword>
<sequence length="345" mass="40778">MLHTELFYLGITTLTFIGLLVILLTYLIIRKSFHIKKRQTIEAYKKKYHSIIYKLLINGGYARGLHPQNNAQIKAIEEMLSRYTSVLEGEQEKKNLSEIASFYLKDYYQRRLDSKRWSRRMNVLYHIEDFHMISLLESIDKMAKKRRLSYEETVHVLRILASFQADKMYELLTTDFSNLSEYEYRSILIRLEQKQFDQFVLGYHKLQAALKLALLDVLSIKKDVSYQFFIEKVFLNYSGEIKLRALKALAGIGYVKNIDLYMCLMYSDKWQERMLAAKLIGTLKEEKGIPRLKELLHDQSWWVRHQAGQSISQFSNGKEILTTILETTKDPFAKDMAWEWIHKGV</sequence>
<dbReference type="InterPro" id="IPR011989">
    <property type="entry name" value="ARM-like"/>
</dbReference>
<keyword evidence="3" id="KW-1185">Reference proteome</keyword>
<evidence type="ECO:0000256" key="1">
    <source>
        <dbReference type="SAM" id="Phobius"/>
    </source>
</evidence>
<evidence type="ECO:0000313" key="3">
    <source>
        <dbReference type="Proteomes" id="UP001330749"/>
    </source>
</evidence>
<dbReference type="SUPFAM" id="SSF48371">
    <property type="entry name" value="ARM repeat"/>
    <property type="match status" value="1"/>
</dbReference>
<comment type="caution">
    <text evidence="2">The sequence shown here is derived from an EMBL/GenBank/DDBJ whole genome shotgun (WGS) entry which is preliminary data.</text>
</comment>
<gene>
    <name evidence="2" type="ORF">P4447_06245</name>
</gene>
<dbReference type="Pfam" id="PF13646">
    <property type="entry name" value="HEAT_2"/>
    <property type="match status" value="1"/>
</dbReference>
<keyword evidence="1" id="KW-0812">Transmembrane</keyword>
<dbReference type="Gene3D" id="1.25.10.10">
    <property type="entry name" value="Leucine-rich Repeat Variant"/>
    <property type="match status" value="1"/>
</dbReference>
<organism evidence="2 3">
    <name type="scientific">Bacillus xiapuensis</name>
    <dbReference type="NCBI Taxonomy" id="2014075"/>
    <lineage>
        <taxon>Bacteria</taxon>
        <taxon>Bacillati</taxon>
        <taxon>Bacillota</taxon>
        <taxon>Bacilli</taxon>
        <taxon>Bacillales</taxon>
        <taxon>Bacillaceae</taxon>
        <taxon>Bacillus</taxon>
    </lineage>
</organism>
<accession>A0ABU6N7G4</accession>
<dbReference type="RefSeq" id="WP_327966967.1">
    <property type="nucleotide sequence ID" value="NZ_JARMQG010000070.1"/>
</dbReference>
<dbReference type="InterPro" id="IPR016024">
    <property type="entry name" value="ARM-type_fold"/>
</dbReference>
<protein>
    <submittedName>
        <fullName evidence="2">HEAT repeat domain-containing protein</fullName>
    </submittedName>
</protein>
<reference evidence="2 3" key="1">
    <citation type="submission" date="2023-03" db="EMBL/GenBank/DDBJ databases">
        <title>Bacillus Genome Sequencing.</title>
        <authorList>
            <person name="Dunlap C."/>
        </authorList>
    </citation>
    <scope>NUCLEOTIDE SEQUENCE [LARGE SCALE GENOMIC DNA]</scope>
    <source>
        <strain evidence="2 3">B-14544</strain>
    </source>
</reference>